<dbReference type="SUPFAM" id="SSF54427">
    <property type="entry name" value="NTF2-like"/>
    <property type="match status" value="1"/>
</dbReference>
<dbReference type="InterPro" id="IPR037401">
    <property type="entry name" value="SnoaL-like"/>
</dbReference>
<name>A0A285KQH9_9NOCA</name>
<reference evidence="2 3" key="1">
    <citation type="submission" date="2017-09" db="EMBL/GenBank/DDBJ databases">
        <authorList>
            <person name="Ehlers B."/>
            <person name="Leendertz F.H."/>
        </authorList>
    </citation>
    <scope>NUCLEOTIDE SEQUENCE [LARGE SCALE GENOMIC DNA]</scope>
    <source>
        <strain evidence="2 3">DSM 45537</strain>
    </source>
</reference>
<dbReference type="InterPro" id="IPR032710">
    <property type="entry name" value="NTF2-like_dom_sf"/>
</dbReference>
<dbReference type="OrthoDB" id="9812295at2"/>
<feature type="domain" description="SnoaL-like" evidence="1">
    <location>
        <begin position="13"/>
        <end position="134"/>
    </location>
</feature>
<protein>
    <recommendedName>
        <fullName evidence="1">SnoaL-like domain-containing protein</fullName>
    </recommendedName>
</protein>
<organism evidence="2 3">
    <name type="scientific">Nocardia amikacinitolerans</name>
    <dbReference type="NCBI Taxonomy" id="756689"/>
    <lineage>
        <taxon>Bacteria</taxon>
        <taxon>Bacillati</taxon>
        <taxon>Actinomycetota</taxon>
        <taxon>Actinomycetes</taxon>
        <taxon>Mycobacteriales</taxon>
        <taxon>Nocardiaceae</taxon>
        <taxon>Nocardia</taxon>
    </lineage>
</organism>
<dbReference type="STRING" id="1379680.GCA_001612615_00655"/>
<evidence type="ECO:0000259" key="1">
    <source>
        <dbReference type="Pfam" id="PF13474"/>
    </source>
</evidence>
<gene>
    <name evidence="2" type="ORF">SAMN04244553_0367</name>
</gene>
<sequence length="147" mass="16671">MPSPVELGDEAAIRQVIDRWAQAFHDKDVEAVVALHDPDTVSFDIVPPLRYVGMSEYRKPWDETFANFDGPIEMEIRDLVITVGGDVAFSYSLNRMIGVLNDGTELDYWMRWTVCYRRIDGRWLIVHDHSSAPTDFATGGAVLDLQP</sequence>
<dbReference type="RefSeq" id="WP_097243370.1">
    <property type="nucleotide sequence ID" value="NZ_JAMTCW010000001.1"/>
</dbReference>
<dbReference type="Pfam" id="PF13474">
    <property type="entry name" value="SnoaL_3"/>
    <property type="match status" value="1"/>
</dbReference>
<dbReference type="EMBL" id="OBEG01000001">
    <property type="protein sequence ID" value="SNY74892.1"/>
    <property type="molecule type" value="Genomic_DNA"/>
</dbReference>
<dbReference type="AlphaFoldDB" id="A0A285KQH9"/>
<proteinExistence type="predicted"/>
<evidence type="ECO:0000313" key="3">
    <source>
        <dbReference type="Proteomes" id="UP000219565"/>
    </source>
</evidence>
<evidence type="ECO:0000313" key="2">
    <source>
        <dbReference type="EMBL" id="SNY74892.1"/>
    </source>
</evidence>
<keyword evidence="3" id="KW-1185">Reference proteome</keyword>
<dbReference type="Proteomes" id="UP000219565">
    <property type="component" value="Unassembled WGS sequence"/>
</dbReference>
<accession>A0A285KQH9</accession>
<dbReference type="Gene3D" id="3.10.450.50">
    <property type="match status" value="1"/>
</dbReference>